<sequence>MALGLFHLAHEENIIVEWYPFRTPLVGYYWQTKSGYPVIGLSSSLQHQHAALRSILAEELGHHFTSTTYSICKTHYRYSDRLNVSQCEERALRWAASYLIPFKKLVKARMNGIDNPWELAEHFNVLEEIVTVRLRIFQLQGEWEKLCEQTRTGGEI</sequence>
<protein>
    <recommendedName>
        <fullName evidence="1">IrrE N-terminal-like domain-containing protein</fullName>
    </recommendedName>
</protein>
<accession>A0A8J2YE10</accession>
<dbReference type="RefSeq" id="WP_188647500.1">
    <property type="nucleotide sequence ID" value="NZ_BMHQ01000005.1"/>
</dbReference>
<feature type="domain" description="IrrE N-terminal-like" evidence="1">
    <location>
        <begin position="30"/>
        <end position="134"/>
    </location>
</feature>
<name>A0A8J2YE10_9BACL</name>
<dbReference type="EMBL" id="BMHQ01000005">
    <property type="protein sequence ID" value="GGE16371.1"/>
    <property type="molecule type" value="Genomic_DNA"/>
</dbReference>
<evidence type="ECO:0000313" key="3">
    <source>
        <dbReference type="Proteomes" id="UP000625210"/>
    </source>
</evidence>
<gene>
    <name evidence="2" type="ORF">GCM10011571_17570</name>
</gene>
<evidence type="ECO:0000259" key="1">
    <source>
        <dbReference type="Pfam" id="PF06114"/>
    </source>
</evidence>
<organism evidence="2 3">
    <name type="scientific">Marinithermofilum abyssi</name>
    <dbReference type="NCBI Taxonomy" id="1571185"/>
    <lineage>
        <taxon>Bacteria</taxon>
        <taxon>Bacillati</taxon>
        <taxon>Bacillota</taxon>
        <taxon>Bacilli</taxon>
        <taxon>Bacillales</taxon>
        <taxon>Thermoactinomycetaceae</taxon>
        <taxon>Marinithermofilum</taxon>
    </lineage>
</organism>
<proteinExistence type="predicted"/>
<dbReference type="Proteomes" id="UP000625210">
    <property type="component" value="Unassembled WGS sequence"/>
</dbReference>
<dbReference type="InterPro" id="IPR010359">
    <property type="entry name" value="IrrE_HExxH"/>
</dbReference>
<evidence type="ECO:0000313" key="2">
    <source>
        <dbReference type="EMBL" id="GGE16371.1"/>
    </source>
</evidence>
<reference evidence="2" key="1">
    <citation type="journal article" date="2014" name="Int. J. Syst. Evol. Microbiol.">
        <title>Complete genome sequence of Corynebacterium casei LMG S-19264T (=DSM 44701T), isolated from a smear-ripened cheese.</title>
        <authorList>
            <consortium name="US DOE Joint Genome Institute (JGI-PGF)"/>
            <person name="Walter F."/>
            <person name="Albersmeier A."/>
            <person name="Kalinowski J."/>
            <person name="Ruckert C."/>
        </authorList>
    </citation>
    <scope>NUCLEOTIDE SEQUENCE</scope>
    <source>
        <strain evidence="2">CGMCC 1.15179</strain>
    </source>
</reference>
<dbReference type="AlphaFoldDB" id="A0A8J2YE10"/>
<reference evidence="2" key="2">
    <citation type="submission" date="2020-09" db="EMBL/GenBank/DDBJ databases">
        <authorList>
            <person name="Sun Q."/>
            <person name="Zhou Y."/>
        </authorList>
    </citation>
    <scope>NUCLEOTIDE SEQUENCE</scope>
    <source>
        <strain evidence="2">CGMCC 1.15179</strain>
    </source>
</reference>
<dbReference type="Pfam" id="PF06114">
    <property type="entry name" value="Peptidase_M78"/>
    <property type="match status" value="1"/>
</dbReference>
<keyword evidence="3" id="KW-1185">Reference proteome</keyword>
<comment type="caution">
    <text evidence="2">The sequence shown here is derived from an EMBL/GenBank/DDBJ whole genome shotgun (WGS) entry which is preliminary data.</text>
</comment>